<dbReference type="PATRIC" id="fig|1310630.3.peg.3052"/>
<evidence type="ECO:0000313" key="1">
    <source>
        <dbReference type="EMBL" id="EXC47688.1"/>
    </source>
</evidence>
<accession>A0A009SLJ6</accession>
<protein>
    <submittedName>
        <fullName evidence="1">Uncharacterized protein</fullName>
    </submittedName>
</protein>
<reference evidence="1 2" key="1">
    <citation type="submission" date="2014-02" db="EMBL/GenBank/DDBJ databases">
        <title>Comparative genomics and transcriptomics to identify genetic mechanisms underlying the emergence of carbapenem resistant Acinetobacter baumannii (CRAb).</title>
        <authorList>
            <person name="Harris A.D."/>
            <person name="Johnson K.J."/>
            <person name="George J."/>
            <person name="Shefchek K."/>
            <person name="Daugherty S.C."/>
            <person name="Parankush S."/>
            <person name="Sadzewicz L."/>
            <person name="Tallon L."/>
            <person name="Sengamalay N."/>
            <person name="Hazen T.H."/>
            <person name="Rasko D.A."/>
        </authorList>
    </citation>
    <scope>NUCLEOTIDE SEQUENCE [LARGE SCALE GENOMIC DNA]</scope>
    <source>
        <strain evidence="1 2">99063</strain>
    </source>
</reference>
<organism evidence="1 2">
    <name type="scientific">Acinetobacter baumannii 99063</name>
    <dbReference type="NCBI Taxonomy" id="1310630"/>
    <lineage>
        <taxon>Bacteria</taxon>
        <taxon>Pseudomonadati</taxon>
        <taxon>Pseudomonadota</taxon>
        <taxon>Gammaproteobacteria</taxon>
        <taxon>Moraxellales</taxon>
        <taxon>Moraxellaceae</taxon>
        <taxon>Acinetobacter</taxon>
        <taxon>Acinetobacter calcoaceticus/baumannii complex</taxon>
    </lineage>
</organism>
<name>A0A009SLJ6_ACIBA</name>
<dbReference type="EMBL" id="JEXJ01000066">
    <property type="protein sequence ID" value="EXC47688.1"/>
    <property type="molecule type" value="Genomic_DNA"/>
</dbReference>
<dbReference type="AlphaFoldDB" id="A0A009SLJ6"/>
<sequence>MNFSFIFNNSNKTDNKKEASKLMSDAADSFKRAMQESATQYNDHRKKAEEQINRGAKLTNHRINL</sequence>
<dbReference type="Proteomes" id="UP000020735">
    <property type="component" value="Unassembled WGS sequence"/>
</dbReference>
<dbReference type="RefSeq" id="WP_001011615.1">
    <property type="nucleotide sequence ID" value="NZ_JEXJ01000066.1"/>
</dbReference>
<proteinExistence type="predicted"/>
<evidence type="ECO:0000313" key="2">
    <source>
        <dbReference type="Proteomes" id="UP000020735"/>
    </source>
</evidence>
<comment type="caution">
    <text evidence="1">The sequence shown here is derived from an EMBL/GenBank/DDBJ whole genome shotgun (WGS) entry which is preliminary data.</text>
</comment>
<gene>
    <name evidence="1" type="ORF">J529_3127</name>
</gene>